<keyword evidence="1" id="KW-0863">Zinc-finger</keyword>
<evidence type="ECO:0000259" key="3">
    <source>
        <dbReference type="PROSITE" id="PS50089"/>
    </source>
</evidence>
<dbReference type="PROSITE" id="PS50089">
    <property type="entry name" value="ZF_RING_2"/>
    <property type="match status" value="1"/>
</dbReference>
<evidence type="ECO:0000256" key="2">
    <source>
        <dbReference type="SAM" id="Phobius"/>
    </source>
</evidence>
<dbReference type="SUPFAM" id="SSF57850">
    <property type="entry name" value="RING/U-box"/>
    <property type="match status" value="1"/>
</dbReference>
<keyword evidence="5" id="KW-1185">Reference proteome</keyword>
<sequence>MASLYECLSHLYTIATVFFTVLLLESVILIRSITKSFSGSANRPITTTQYLKLIEEKNPASRFKTGLRVQTIECAVCLSMLEEGEEIRKLKCKHTFHKDCLDQWLQLDKATCPLCRSNVLPEEIVAQYHRRRNDQEYGGSDEELVFFLSVALHGSNPRRQW</sequence>
<protein>
    <recommendedName>
        <fullName evidence="3">RING-type domain-containing protein</fullName>
    </recommendedName>
</protein>
<dbReference type="InterPro" id="IPR001841">
    <property type="entry name" value="Znf_RING"/>
</dbReference>
<keyword evidence="1" id="KW-0862">Zinc</keyword>
<comment type="caution">
    <text evidence="4">The sequence shown here is derived from an EMBL/GenBank/DDBJ whole genome shotgun (WGS) entry which is preliminary data.</text>
</comment>
<dbReference type="Pfam" id="PF13639">
    <property type="entry name" value="zf-RING_2"/>
    <property type="match status" value="1"/>
</dbReference>
<dbReference type="PANTHER" id="PTHR47662:SF1">
    <property type="entry name" value="RING-TYPE DOMAIN-CONTAINING PROTEIN"/>
    <property type="match status" value="1"/>
</dbReference>
<evidence type="ECO:0000313" key="5">
    <source>
        <dbReference type="Proteomes" id="UP001642360"/>
    </source>
</evidence>
<organism evidence="4 5">
    <name type="scientific">Ilex paraguariensis</name>
    <name type="common">yerba mate</name>
    <dbReference type="NCBI Taxonomy" id="185542"/>
    <lineage>
        <taxon>Eukaryota</taxon>
        <taxon>Viridiplantae</taxon>
        <taxon>Streptophyta</taxon>
        <taxon>Embryophyta</taxon>
        <taxon>Tracheophyta</taxon>
        <taxon>Spermatophyta</taxon>
        <taxon>Magnoliopsida</taxon>
        <taxon>eudicotyledons</taxon>
        <taxon>Gunneridae</taxon>
        <taxon>Pentapetalae</taxon>
        <taxon>asterids</taxon>
        <taxon>campanulids</taxon>
        <taxon>Aquifoliales</taxon>
        <taxon>Aquifoliaceae</taxon>
        <taxon>Ilex</taxon>
    </lineage>
</organism>
<dbReference type="AlphaFoldDB" id="A0ABC8TC16"/>
<dbReference type="Proteomes" id="UP001642360">
    <property type="component" value="Unassembled WGS sequence"/>
</dbReference>
<dbReference type="EMBL" id="CAUOFW020004724">
    <property type="protein sequence ID" value="CAK9166950.1"/>
    <property type="molecule type" value="Genomic_DNA"/>
</dbReference>
<keyword evidence="2" id="KW-0472">Membrane</keyword>
<feature type="transmembrane region" description="Helical" evidence="2">
    <location>
        <begin position="12"/>
        <end position="30"/>
    </location>
</feature>
<dbReference type="PANTHER" id="PTHR47662">
    <property type="entry name" value="RING-TYPE DOMAIN-CONTAINING PROTEIN"/>
    <property type="match status" value="1"/>
</dbReference>
<keyword evidence="1" id="KW-0479">Metal-binding</keyword>
<dbReference type="Gene3D" id="3.30.40.10">
    <property type="entry name" value="Zinc/RING finger domain, C3HC4 (zinc finger)"/>
    <property type="match status" value="1"/>
</dbReference>
<evidence type="ECO:0000313" key="4">
    <source>
        <dbReference type="EMBL" id="CAK9166950.1"/>
    </source>
</evidence>
<name>A0ABC8TC16_9AQUA</name>
<keyword evidence="2" id="KW-1133">Transmembrane helix</keyword>
<keyword evidence="2" id="KW-0812">Transmembrane</keyword>
<evidence type="ECO:0000256" key="1">
    <source>
        <dbReference type="PROSITE-ProRule" id="PRU00175"/>
    </source>
</evidence>
<accession>A0ABC8TC16</accession>
<feature type="domain" description="RING-type" evidence="3">
    <location>
        <begin position="74"/>
        <end position="116"/>
    </location>
</feature>
<dbReference type="SMART" id="SM00184">
    <property type="entry name" value="RING"/>
    <property type="match status" value="1"/>
</dbReference>
<dbReference type="InterPro" id="IPR013083">
    <property type="entry name" value="Znf_RING/FYVE/PHD"/>
</dbReference>
<gene>
    <name evidence="4" type="ORF">ILEXP_LOCUS36198</name>
</gene>
<dbReference type="GO" id="GO:0008270">
    <property type="term" value="F:zinc ion binding"/>
    <property type="evidence" value="ECO:0007669"/>
    <property type="project" value="UniProtKB-KW"/>
</dbReference>
<proteinExistence type="predicted"/>
<reference evidence="4 5" key="1">
    <citation type="submission" date="2024-02" db="EMBL/GenBank/DDBJ databases">
        <authorList>
            <person name="Vignale AGUSTIN F."/>
            <person name="Sosa J E."/>
            <person name="Modenutti C."/>
        </authorList>
    </citation>
    <scope>NUCLEOTIDE SEQUENCE [LARGE SCALE GENOMIC DNA]</scope>
</reference>